<keyword evidence="7 9" id="KW-0143">Chaperone</keyword>
<dbReference type="GO" id="GO:0036503">
    <property type="term" value="P:ERAD pathway"/>
    <property type="evidence" value="ECO:0007669"/>
    <property type="project" value="TreeGrafter"/>
</dbReference>
<name>A0A9N8UWT4_9GLOM</name>
<dbReference type="InterPro" id="IPR009033">
    <property type="entry name" value="Calreticulin/calnexin_P_dom_sf"/>
</dbReference>
<evidence type="ECO:0000256" key="2">
    <source>
        <dbReference type="ARBA" id="ARBA00010983"/>
    </source>
</evidence>
<dbReference type="InterPro" id="IPR001580">
    <property type="entry name" value="Calret/calnex"/>
</dbReference>
<evidence type="ECO:0000256" key="1">
    <source>
        <dbReference type="ARBA" id="ARBA00004389"/>
    </source>
</evidence>
<feature type="compositionally biased region" description="Acidic residues" evidence="10">
    <location>
        <begin position="263"/>
        <end position="275"/>
    </location>
</feature>
<dbReference type="PANTHER" id="PTHR11073">
    <property type="entry name" value="CALRETICULIN AND CALNEXIN"/>
    <property type="match status" value="1"/>
</dbReference>
<dbReference type="Pfam" id="PF00262">
    <property type="entry name" value="Calreticulin"/>
    <property type="match status" value="1"/>
</dbReference>
<comment type="caution">
    <text evidence="11">The sequence shown here is derived from an EMBL/GenBank/DDBJ whole genome shotgun (WGS) entry which is preliminary data.</text>
</comment>
<dbReference type="PANTHER" id="PTHR11073:SF1">
    <property type="entry name" value="CALNEXIN 14D-RELATED"/>
    <property type="match status" value="1"/>
</dbReference>
<comment type="similarity">
    <text evidence="2 9">Belongs to the calreticulin family.</text>
</comment>
<dbReference type="InterPro" id="IPR013320">
    <property type="entry name" value="ConA-like_dom_sf"/>
</dbReference>
<evidence type="ECO:0000256" key="6">
    <source>
        <dbReference type="ARBA" id="ARBA00023136"/>
    </source>
</evidence>
<sequence length="533" mass="59702">MKCARIFAFLIVSALAACVCGEEEFPIPSPPPPSSPIEDSRPEFKPTEIEAPFLEQFTDDWSTRWSASEATKVNTDGGETFSYVGKWEVEEPTVYRGIRGDKGLVVKTAAAHHAISARLKTPLDNTNKALVVQYEVKLQNGLECGGAYLKLLTESDKGIQAVEFSDKTPYTIMFGPDRCGSTNKVHFIVRHKNPLTGDYEEKHLDSAPSAKISKISTLYTLIVNPDNTFEIKINNETTKSDSKPTDWVDNPKIPDPAAKKPDDWDEDAPVEILDEEAQKPEGWLDDEPLNVPDPEAKKPEDWDDEEDGDWVPPSISNPKCEDAPGCGEWKRPMKRNPNYKGKWYPTEIDNPEYKGPWKPRKIPNPDFYEDLTPSNFEKIGAVGFELWTMQSDILFDNIYIGHSVEDAQKFAEETWKTPISLWEDPVKFLQQHINEFLAIFFEDPLEAIKTKPEVAGGLATVAIIFFSLLGLLFGLIAPSKKVSASHKKTDARTPDDKGADKGTSVKKDDGSEGDNELEPNPVTNRGKKQRRDD</sequence>
<feature type="region of interest" description="Disordered" evidence="10">
    <location>
        <begin position="484"/>
        <end position="533"/>
    </location>
</feature>
<proteinExistence type="inferred from homology"/>
<dbReference type="EMBL" id="CAJVPK010000026">
    <property type="protein sequence ID" value="CAG8434551.1"/>
    <property type="molecule type" value="Genomic_DNA"/>
</dbReference>
<keyword evidence="5 9" id="KW-1133">Transmembrane helix</keyword>
<dbReference type="PROSITE" id="PS00805">
    <property type="entry name" value="CALRETICULIN_REPEAT"/>
    <property type="match status" value="1"/>
</dbReference>
<evidence type="ECO:0000256" key="9">
    <source>
        <dbReference type="RuleBase" id="RU362126"/>
    </source>
</evidence>
<dbReference type="Gene3D" id="2.10.250.10">
    <property type="entry name" value="Calreticulin/calnexin, P domain"/>
    <property type="match status" value="1"/>
</dbReference>
<feature type="disulfide bond" evidence="8">
    <location>
        <begin position="144"/>
        <end position="179"/>
    </location>
</feature>
<evidence type="ECO:0000313" key="11">
    <source>
        <dbReference type="EMBL" id="CAG8434551.1"/>
    </source>
</evidence>
<dbReference type="FunFam" id="2.10.250.10:FF:000001">
    <property type="entry name" value="Calnexin homolog"/>
    <property type="match status" value="1"/>
</dbReference>
<evidence type="ECO:0000256" key="7">
    <source>
        <dbReference type="ARBA" id="ARBA00023186"/>
    </source>
</evidence>
<dbReference type="PROSITE" id="PS00804">
    <property type="entry name" value="CALRETICULIN_2"/>
    <property type="match status" value="1"/>
</dbReference>
<dbReference type="InterPro" id="IPR018124">
    <property type="entry name" value="Calret/calnex_CS"/>
</dbReference>
<dbReference type="GO" id="GO:0006457">
    <property type="term" value="P:protein folding"/>
    <property type="evidence" value="ECO:0007669"/>
    <property type="project" value="InterPro"/>
</dbReference>
<keyword evidence="4 9" id="KW-0256">Endoplasmic reticulum</keyword>
<dbReference type="FunFam" id="2.60.120.200:FF:000011">
    <property type="entry name" value="Probable calnexin"/>
    <property type="match status" value="1"/>
</dbReference>
<feature type="compositionally biased region" description="Basic and acidic residues" evidence="10">
    <location>
        <begin position="487"/>
        <end position="510"/>
    </location>
</feature>
<evidence type="ECO:0000256" key="5">
    <source>
        <dbReference type="ARBA" id="ARBA00022989"/>
    </source>
</evidence>
<dbReference type="PRINTS" id="PR00626">
    <property type="entry name" value="CALRETICULIN"/>
</dbReference>
<keyword evidence="8" id="KW-1015">Disulfide bond</keyword>
<evidence type="ECO:0000256" key="10">
    <source>
        <dbReference type="SAM" id="MobiDB-lite"/>
    </source>
</evidence>
<keyword evidence="6 9" id="KW-0472">Membrane</keyword>
<organism evidence="11 12">
    <name type="scientific">Diversispora eburnea</name>
    <dbReference type="NCBI Taxonomy" id="1213867"/>
    <lineage>
        <taxon>Eukaryota</taxon>
        <taxon>Fungi</taxon>
        <taxon>Fungi incertae sedis</taxon>
        <taxon>Mucoromycota</taxon>
        <taxon>Glomeromycotina</taxon>
        <taxon>Glomeromycetes</taxon>
        <taxon>Diversisporales</taxon>
        <taxon>Diversisporaceae</taxon>
        <taxon>Diversispora</taxon>
    </lineage>
</organism>
<dbReference type="Proteomes" id="UP000789706">
    <property type="component" value="Unassembled WGS sequence"/>
</dbReference>
<accession>A0A9N8UWT4</accession>
<dbReference type="GO" id="GO:0005789">
    <property type="term" value="C:endoplasmic reticulum membrane"/>
    <property type="evidence" value="ECO:0007669"/>
    <property type="project" value="UniProtKB-SubCell"/>
</dbReference>
<keyword evidence="9" id="KW-0732">Signal</keyword>
<dbReference type="OrthoDB" id="1938156at2759"/>
<dbReference type="GO" id="GO:0051082">
    <property type="term" value="F:unfolded protein binding"/>
    <property type="evidence" value="ECO:0007669"/>
    <property type="project" value="InterPro"/>
</dbReference>
<feature type="chain" id="PRO_5040543474" evidence="9">
    <location>
        <begin position="22"/>
        <end position="533"/>
    </location>
</feature>
<evidence type="ECO:0000256" key="8">
    <source>
        <dbReference type="PIRSR" id="PIRSR601580-3"/>
    </source>
</evidence>
<dbReference type="SUPFAM" id="SSF49899">
    <property type="entry name" value="Concanavalin A-like lectins/glucanases"/>
    <property type="match status" value="2"/>
</dbReference>
<feature type="region of interest" description="Disordered" evidence="10">
    <location>
        <begin position="235"/>
        <end position="332"/>
    </location>
</feature>
<dbReference type="PROSITE" id="PS00803">
    <property type="entry name" value="CALRETICULIN_1"/>
    <property type="match status" value="1"/>
</dbReference>
<comment type="subcellular location">
    <subcellularLocation>
        <location evidence="1">Endoplasmic reticulum membrane</location>
        <topology evidence="1">Single-pass membrane protein</topology>
    </subcellularLocation>
</comment>
<reference evidence="11" key="1">
    <citation type="submission" date="2021-06" db="EMBL/GenBank/DDBJ databases">
        <authorList>
            <person name="Kallberg Y."/>
            <person name="Tangrot J."/>
            <person name="Rosling A."/>
        </authorList>
    </citation>
    <scope>NUCLEOTIDE SEQUENCE</scope>
    <source>
        <strain evidence="11">AZ414A</strain>
    </source>
</reference>
<dbReference type="Gene3D" id="2.60.120.200">
    <property type="match status" value="1"/>
</dbReference>
<feature type="transmembrane region" description="Helical" evidence="9">
    <location>
        <begin position="454"/>
        <end position="477"/>
    </location>
</feature>
<gene>
    <name evidence="11" type="ORF">DEBURN_LOCUS731</name>
</gene>
<dbReference type="PROSITE" id="PS51257">
    <property type="entry name" value="PROKAR_LIPOPROTEIN"/>
    <property type="match status" value="1"/>
</dbReference>
<dbReference type="GO" id="GO:0005509">
    <property type="term" value="F:calcium ion binding"/>
    <property type="evidence" value="ECO:0007669"/>
    <property type="project" value="InterPro"/>
</dbReference>
<evidence type="ECO:0000256" key="3">
    <source>
        <dbReference type="ARBA" id="ARBA00022692"/>
    </source>
</evidence>
<protein>
    <submittedName>
        <fullName evidence="11">5352_t:CDS:1</fullName>
    </submittedName>
</protein>
<keyword evidence="12" id="KW-1185">Reference proteome</keyword>
<evidence type="ECO:0000256" key="4">
    <source>
        <dbReference type="ARBA" id="ARBA00022824"/>
    </source>
</evidence>
<evidence type="ECO:0000313" key="12">
    <source>
        <dbReference type="Proteomes" id="UP000789706"/>
    </source>
</evidence>
<dbReference type="AlphaFoldDB" id="A0A9N8UWT4"/>
<feature type="signal peptide" evidence="9">
    <location>
        <begin position="1"/>
        <end position="21"/>
    </location>
</feature>
<keyword evidence="3 9" id="KW-0812">Transmembrane</keyword>
<dbReference type="SUPFAM" id="SSF63887">
    <property type="entry name" value="P-domain of calnexin/calreticulin"/>
    <property type="match status" value="1"/>
</dbReference>